<accession>A0A327XT27</accession>
<name>A0A327XT27_9RHOB</name>
<dbReference type="EMBL" id="QLMG01000049">
    <property type="protein sequence ID" value="RAK11311.1"/>
    <property type="molecule type" value="Genomic_DNA"/>
</dbReference>
<evidence type="ECO:0000259" key="2">
    <source>
        <dbReference type="Pfam" id="PF13936"/>
    </source>
</evidence>
<dbReference type="Proteomes" id="UP000249165">
    <property type="component" value="Unassembled WGS sequence"/>
</dbReference>
<evidence type="ECO:0000313" key="3">
    <source>
        <dbReference type="EMBL" id="RAK11311.1"/>
    </source>
</evidence>
<dbReference type="GO" id="GO:0005829">
    <property type="term" value="C:cytosol"/>
    <property type="evidence" value="ECO:0007669"/>
    <property type="project" value="TreeGrafter"/>
</dbReference>
<feature type="domain" description="Transposase IS30-like HTH" evidence="2">
    <location>
        <begin position="97"/>
        <end position="136"/>
    </location>
</feature>
<dbReference type="GO" id="GO:0004803">
    <property type="term" value="F:transposase activity"/>
    <property type="evidence" value="ECO:0007669"/>
    <property type="project" value="TreeGrafter"/>
</dbReference>
<gene>
    <name evidence="3" type="ORF">ATI53_104911</name>
</gene>
<dbReference type="PANTHER" id="PTHR10948">
    <property type="entry name" value="TRANSPOSASE"/>
    <property type="match status" value="1"/>
</dbReference>
<evidence type="ECO:0000256" key="1">
    <source>
        <dbReference type="SAM" id="MobiDB-lite"/>
    </source>
</evidence>
<proteinExistence type="predicted"/>
<dbReference type="GO" id="GO:0032196">
    <property type="term" value="P:transposition"/>
    <property type="evidence" value="ECO:0007669"/>
    <property type="project" value="TreeGrafter"/>
</dbReference>
<sequence>MGALAHICAPRLTLAKGDALIALASVPKEICPRDQSLLSAQERDRADLMLHPDTRREFMAGRVLIRQTRALPSSATPVEKQMVIYWRESALGAVRAQLSVKEHVQLERWKPAKTPGREMARVLQRSNATIYREITRDWFSDACLPGHDGDHGGAAHQKAIDQRARQPKLIRYPLLRNRVVERIRNGWTPGQIGNRPIQEGAKLRLCQETICRYVSSKQGMAQKLWWYLPEHRKRRAPEFDRDISTLNRPENDAHRREFGHREGGFMLVKQSPGQARHLSGRTCQPLHRAAEEREQAHKTGHDRDGGAGFARGGPQVHSLRPRHGILLMAAPAGPARNPVLRSLLALAERPCREHKPPAPPLACKAA</sequence>
<dbReference type="Pfam" id="PF13936">
    <property type="entry name" value="HTH_38"/>
    <property type="match status" value="1"/>
</dbReference>
<organism evidence="3 4">
    <name type="scientific">Salipiger aestuarii</name>
    <dbReference type="NCBI Taxonomy" id="568098"/>
    <lineage>
        <taxon>Bacteria</taxon>
        <taxon>Pseudomonadati</taxon>
        <taxon>Pseudomonadota</taxon>
        <taxon>Alphaproteobacteria</taxon>
        <taxon>Rhodobacterales</taxon>
        <taxon>Roseobacteraceae</taxon>
        <taxon>Salipiger</taxon>
    </lineage>
</organism>
<reference evidence="3 4" key="1">
    <citation type="submission" date="2018-06" db="EMBL/GenBank/DDBJ databases">
        <title>Genomic Encyclopedia of Archaeal and Bacterial Type Strains, Phase II (KMG-II): from individual species to whole genera.</title>
        <authorList>
            <person name="Goeker M."/>
        </authorList>
    </citation>
    <scope>NUCLEOTIDE SEQUENCE [LARGE SCALE GENOMIC DNA]</scope>
    <source>
        <strain evidence="3 4">DSM 22011</strain>
    </source>
</reference>
<evidence type="ECO:0000313" key="4">
    <source>
        <dbReference type="Proteomes" id="UP000249165"/>
    </source>
</evidence>
<comment type="caution">
    <text evidence="3">The sequence shown here is derived from an EMBL/GenBank/DDBJ whole genome shotgun (WGS) entry which is preliminary data.</text>
</comment>
<dbReference type="InterPro" id="IPR051917">
    <property type="entry name" value="Transposase-Integrase"/>
</dbReference>
<feature type="region of interest" description="Disordered" evidence="1">
    <location>
        <begin position="295"/>
        <end position="317"/>
    </location>
</feature>
<dbReference type="PANTHER" id="PTHR10948:SF23">
    <property type="entry name" value="TRANSPOSASE INSI FOR INSERTION SEQUENCE ELEMENT IS30A-RELATED"/>
    <property type="match status" value="1"/>
</dbReference>
<dbReference type="AlphaFoldDB" id="A0A327XT27"/>
<keyword evidence="4" id="KW-1185">Reference proteome</keyword>
<dbReference type="InterPro" id="IPR025246">
    <property type="entry name" value="IS30-like_HTH"/>
</dbReference>
<feature type="compositionally biased region" description="Basic and acidic residues" evidence="1">
    <location>
        <begin position="295"/>
        <end position="305"/>
    </location>
</feature>
<protein>
    <recommendedName>
        <fullName evidence="2">Transposase IS30-like HTH domain-containing protein</fullName>
    </recommendedName>
</protein>